<keyword evidence="2" id="KW-0687">Ribonucleoprotein</keyword>
<protein>
    <submittedName>
        <fullName evidence="2">28S ribosomal protein S17, mitochondrial</fullName>
    </submittedName>
</protein>
<dbReference type="InParanoid" id="A0A1S3IAG2"/>
<sequence>MYSKFSFRSFRRVLGRVIVTRPDKLCKVRVIRMQLDGKLLRYFNKREDVWVLDRELQCKEGDIVLYQPIKNQKEHVRVPYAPWGTSREIAKILYKVGETFDPVTGRRCFGTKYADEDTINPNVNYEDDRRGYYQDDTSYLMRNQAKKVIEDYKKKDNTEKKGTPV</sequence>
<dbReference type="GO" id="GO:0003735">
    <property type="term" value="F:structural constituent of ribosome"/>
    <property type="evidence" value="ECO:0007669"/>
    <property type="project" value="InterPro"/>
</dbReference>
<dbReference type="GeneID" id="106162211"/>
<dbReference type="Proteomes" id="UP000085678">
    <property type="component" value="Unplaced"/>
</dbReference>
<dbReference type="RefSeq" id="XP_013394846.1">
    <property type="nucleotide sequence ID" value="XM_013539392.2"/>
</dbReference>
<dbReference type="PANTHER" id="PTHR24088">
    <property type="entry name" value="28S RIBOSOMAL PROTEIN S17, MITOCHONDRIAL"/>
    <property type="match status" value="1"/>
</dbReference>
<dbReference type="AlphaFoldDB" id="A0A1S3IAG2"/>
<evidence type="ECO:0000313" key="1">
    <source>
        <dbReference type="Proteomes" id="UP000085678"/>
    </source>
</evidence>
<dbReference type="SUPFAM" id="SSF50249">
    <property type="entry name" value="Nucleic acid-binding proteins"/>
    <property type="match status" value="1"/>
</dbReference>
<evidence type="ECO:0000313" key="2">
    <source>
        <dbReference type="RefSeq" id="XP_013394846.1"/>
    </source>
</evidence>
<keyword evidence="2" id="KW-0689">Ribosomal protein</keyword>
<dbReference type="PANTHER" id="PTHR24088:SF0">
    <property type="entry name" value="SMALL RIBOSOMAL SUBUNIT PROTEIN US17M"/>
    <property type="match status" value="1"/>
</dbReference>
<dbReference type="FunCoup" id="A0A1S3IAG2">
    <property type="interactions" value="1371"/>
</dbReference>
<name>A0A1S3IAG2_LINAN</name>
<dbReference type="GO" id="GO:0032543">
    <property type="term" value="P:mitochondrial translation"/>
    <property type="evidence" value="ECO:0007669"/>
    <property type="project" value="TreeGrafter"/>
</dbReference>
<dbReference type="STRING" id="7574.A0A1S3IAG2"/>
<proteinExistence type="predicted"/>
<gene>
    <name evidence="2" type="primary">LOC106162211</name>
</gene>
<accession>A0A1S3IAG2</accession>
<dbReference type="Gene3D" id="2.40.50.140">
    <property type="entry name" value="Nucleic acid-binding proteins"/>
    <property type="match status" value="1"/>
</dbReference>
<reference evidence="2" key="1">
    <citation type="submission" date="2025-08" db="UniProtKB">
        <authorList>
            <consortium name="RefSeq"/>
        </authorList>
    </citation>
    <scope>IDENTIFICATION</scope>
    <source>
        <tissue evidence="2">Gonads</tissue>
    </source>
</reference>
<dbReference type="InterPro" id="IPR012340">
    <property type="entry name" value="NA-bd_OB-fold"/>
</dbReference>
<dbReference type="GO" id="GO:0005763">
    <property type="term" value="C:mitochondrial small ribosomal subunit"/>
    <property type="evidence" value="ECO:0007669"/>
    <property type="project" value="InterPro"/>
</dbReference>
<organism evidence="1 2">
    <name type="scientific">Lingula anatina</name>
    <name type="common">Brachiopod</name>
    <name type="synonym">Lingula unguis</name>
    <dbReference type="NCBI Taxonomy" id="7574"/>
    <lineage>
        <taxon>Eukaryota</taxon>
        <taxon>Metazoa</taxon>
        <taxon>Spiralia</taxon>
        <taxon>Lophotrochozoa</taxon>
        <taxon>Brachiopoda</taxon>
        <taxon>Linguliformea</taxon>
        <taxon>Lingulata</taxon>
        <taxon>Lingulida</taxon>
        <taxon>Linguloidea</taxon>
        <taxon>Lingulidae</taxon>
        <taxon>Lingula</taxon>
    </lineage>
</organism>
<dbReference type="OrthoDB" id="274752at2759"/>
<dbReference type="KEGG" id="lak:106162211"/>
<keyword evidence="1" id="KW-1185">Reference proteome</keyword>
<dbReference type="InterPro" id="IPR039193">
    <property type="entry name" value="Ribosomal_uS17m_metazoa"/>
</dbReference>